<protein>
    <submittedName>
        <fullName evidence="2">Pantetheine-phosphate adenylyltransferase family protein</fullName>
    </submittedName>
</protein>
<feature type="compositionally biased region" description="Low complexity" evidence="1">
    <location>
        <begin position="219"/>
        <end position="242"/>
    </location>
</feature>
<feature type="region of interest" description="Disordered" evidence="1">
    <location>
        <begin position="214"/>
        <end position="242"/>
    </location>
</feature>
<name>A0A167VKM7_9HYPO</name>
<comment type="caution">
    <text evidence="2">The sequence shown here is derived from an EMBL/GenBank/DDBJ whole genome shotgun (WGS) entry which is preliminary data.</text>
</comment>
<sequence length="392" mass="40248">MARDNLPSLLLLPAPPEPASRASLSAAYRPPLEMALARTQNPRKATTLIVAVAAPLLSGPAPDAKVFAWSDAQALLAGLYTLVAVLCAKLDIATDVGGGPGAVDARIVLLDHDRSRAAAAAAVPTDTASSSSPPRPPLIELNNTILIDLPTFAAAYHPWHRIFHVQSEAGLQLHNAYLRCAQAVQPIADEQLVAVAGGLTMRLVGTTTSATQPGATLLTASRPTSRPTSTAASSAPASGAVSPARSMHIPTPLYATVCVGGTFDHLHPGHKLLLTAAALLLDAYAAYVQPWDDRARNVLDVVGTLLDLTRAGGAAVNAKRAARGWLPLPTYEVDVLSGAEEVAAEVAADAPEPAAAAATTTEAFADKISSTAIRKQKATAAAARRASAAATG</sequence>
<dbReference type="InterPro" id="IPR014729">
    <property type="entry name" value="Rossmann-like_a/b/a_fold"/>
</dbReference>
<dbReference type="SUPFAM" id="SSF52374">
    <property type="entry name" value="Nucleotidylyl transferase"/>
    <property type="match status" value="1"/>
</dbReference>
<dbReference type="STRING" id="1081102.A0A167VKM7"/>
<keyword evidence="2" id="KW-0808">Transferase</keyword>
<dbReference type="OrthoDB" id="4870071at2759"/>
<evidence type="ECO:0000313" key="2">
    <source>
        <dbReference type="EMBL" id="OAA62726.1"/>
    </source>
</evidence>
<dbReference type="Proteomes" id="UP000076874">
    <property type="component" value="Unassembled WGS sequence"/>
</dbReference>
<gene>
    <name evidence="2" type="ORF">SPI_04266</name>
</gene>
<dbReference type="EMBL" id="AZHD01000006">
    <property type="protein sequence ID" value="OAA62726.1"/>
    <property type="molecule type" value="Genomic_DNA"/>
</dbReference>
<organism evidence="2 3">
    <name type="scientific">Niveomyces insectorum RCEF 264</name>
    <dbReference type="NCBI Taxonomy" id="1081102"/>
    <lineage>
        <taxon>Eukaryota</taxon>
        <taxon>Fungi</taxon>
        <taxon>Dikarya</taxon>
        <taxon>Ascomycota</taxon>
        <taxon>Pezizomycotina</taxon>
        <taxon>Sordariomycetes</taxon>
        <taxon>Hypocreomycetidae</taxon>
        <taxon>Hypocreales</taxon>
        <taxon>Cordycipitaceae</taxon>
        <taxon>Niveomyces</taxon>
    </lineage>
</organism>
<dbReference type="Gene3D" id="3.40.50.620">
    <property type="entry name" value="HUPs"/>
    <property type="match status" value="2"/>
</dbReference>
<proteinExistence type="predicted"/>
<keyword evidence="3" id="KW-1185">Reference proteome</keyword>
<keyword evidence="2" id="KW-0548">Nucleotidyltransferase</keyword>
<accession>A0A167VKM7</accession>
<dbReference type="AlphaFoldDB" id="A0A167VKM7"/>
<evidence type="ECO:0000256" key="1">
    <source>
        <dbReference type="SAM" id="MobiDB-lite"/>
    </source>
</evidence>
<evidence type="ECO:0000313" key="3">
    <source>
        <dbReference type="Proteomes" id="UP000076874"/>
    </source>
</evidence>
<reference evidence="2 3" key="1">
    <citation type="journal article" date="2016" name="Genome Biol. Evol.">
        <title>Divergent and convergent evolution of fungal pathogenicity.</title>
        <authorList>
            <person name="Shang Y."/>
            <person name="Xiao G."/>
            <person name="Zheng P."/>
            <person name="Cen K."/>
            <person name="Zhan S."/>
            <person name="Wang C."/>
        </authorList>
    </citation>
    <scope>NUCLEOTIDE SEQUENCE [LARGE SCALE GENOMIC DNA]</scope>
    <source>
        <strain evidence="2 3">RCEF 264</strain>
    </source>
</reference>
<dbReference type="GO" id="GO:0016779">
    <property type="term" value="F:nucleotidyltransferase activity"/>
    <property type="evidence" value="ECO:0007669"/>
    <property type="project" value="UniProtKB-KW"/>
</dbReference>